<keyword evidence="1" id="KW-1133">Transmembrane helix</keyword>
<dbReference type="EMBL" id="WJIF01000008">
    <property type="protein sequence ID" value="MRG60857.1"/>
    <property type="molecule type" value="Genomic_DNA"/>
</dbReference>
<proteinExistence type="predicted"/>
<dbReference type="Proteomes" id="UP000431080">
    <property type="component" value="Unassembled WGS sequence"/>
</dbReference>
<dbReference type="AlphaFoldDB" id="A0A6I2FAL9"/>
<reference evidence="3 4" key="1">
    <citation type="submission" date="2019-10" db="EMBL/GenBank/DDBJ databases">
        <authorList>
            <person name="Nie G."/>
            <person name="Ming H."/>
            <person name="Yi B."/>
        </authorList>
    </citation>
    <scope>NUCLEOTIDE SEQUENCE [LARGE SCALE GENOMIC DNA]</scope>
    <source>
        <strain evidence="3 4">CFH 90414</strain>
    </source>
</reference>
<keyword evidence="4" id="KW-1185">Reference proteome</keyword>
<name>A0A6I2FAL9_9MICO</name>
<protein>
    <submittedName>
        <fullName evidence="3">DUF4232 domain-containing protein</fullName>
    </submittedName>
</protein>
<gene>
    <name evidence="3" type="ORF">GE115_13425</name>
</gene>
<evidence type="ECO:0000259" key="2">
    <source>
        <dbReference type="Pfam" id="PF14016"/>
    </source>
</evidence>
<keyword evidence="1" id="KW-0812">Transmembrane</keyword>
<dbReference type="Pfam" id="PF14016">
    <property type="entry name" value="DUF4232"/>
    <property type="match status" value="1"/>
</dbReference>
<comment type="caution">
    <text evidence="3">The sequence shown here is derived from an EMBL/GenBank/DDBJ whole genome shotgun (WGS) entry which is preliminary data.</text>
</comment>
<evidence type="ECO:0000313" key="4">
    <source>
        <dbReference type="Proteomes" id="UP000431080"/>
    </source>
</evidence>
<feature type="transmembrane region" description="Helical" evidence="1">
    <location>
        <begin position="171"/>
        <end position="196"/>
    </location>
</feature>
<dbReference type="InterPro" id="IPR025326">
    <property type="entry name" value="DUF4232"/>
</dbReference>
<evidence type="ECO:0000256" key="1">
    <source>
        <dbReference type="SAM" id="Phobius"/>
    </source>
</evidence>
<feature type="transmembrane region" description="Helical" evidence="1">
    <location>
        <begin position="95"/>
        <end position="116"/>
    </location>
</feature>
<sequence>MRPSRVLAVAVPALVAVAAWFASDALSQLPLSTPSPTISKALRLAAPATIQAPLDAPEPWGAWVAAASVLAVAGGYACFAAVFRTGRGAAGFAAGWLAAVLAGVVAVGIPTGVQVAGAVLDRQLQAFPSVEVVGAAAYWGVVWGWMPALAGALLARARATPATRAPGRGRGILIASSATIAVLGLGALAIATPLALEAQRAVDQAVIAQSEPAPPEPIGVPIPEIAPGDWQVDPSWCTENQLDFSASRPDAAAGHRGMRITATNTSTAPCVIEGYPDLAFSDPVTNGFETRVLHGGGMLAEPDAGPVRLDVAPGASVVADLSWRAPARSDRDPAGFVHVAAYPGAVRQFVQVDTDITGGELEVTAWRAAG</sequence>
<dbReference type="RefSeq" id="WP_153685295.1">
    <property type="nucleotide sequence ID" value="NZ_WJIF01000008.1"/>
</dbReference>
<feature type="transmembrane region" description="Helical" evidence="1">
    <location>
        <begin position="60"/>
        <end position="83"/>
    </location>
</feature>
<feature type="domain" description="DUF4232" evidence="2">
    <location>
        <begin position="237"/>
        <end position="367"/>
    </location>
</feature>
<organism evidence="3 4">
    <name type="scientific">Agromyces agglutinans</name>
    <dbReference type="NCBI Taxonomy" id="2662258"/>
    <lineage>
        <taxon>Bacteria</taxon>
        <taxon>Bacillati</taxon>
        <taxon>Actinomycetota</taxon>
        <taxon>Actinomycetes</taxon>
        <taxon>Micrococcales</taxon>
        <taxon>Microbacteriaceae</taxon>
        <taxon>Agromyces</taxon>
    </lineage>
</organism>
<accession>A0A6I2FAL9</accession>
<keyword evidence="1" id="KW-0472">Membrane</keyword>
<evidence type="ECO:0000313" key="3">
    <source>
        <dbReference type="EMBL" id="MRG60857.1"/>
    </source>
</evidence>
<feature type="transmembrane region" description="Helical" evidence="1">
    <location>
        <begin position="136"/>
        <end position="159"/>
    </location>
</feature>